<name>A0A212CSJ3_CEREH</name>
<dbReference type="Gene3D" id="2.40.10.10">
    <property type="entry name" value="Trypsin-like serine proteases"/>
    <property type="match status" value="1"/>
</dbReference>
<dbReference type="PROSITE" id="PS50240">
    <property type="entry name" value="TRYPSIN_DOM"/>
    <property type="match status" value="1"/>
</dbReference>
<dbReference type="OrthoDB" id="60866at2759"/>
<feature type="domain" description="Peptidase S1" evidence="2">
    <location>
        <begin position="9"/>
        <end position="167"/>
    </location>
</feature>
<evidence type="ECO:0000313" key="3">
    <source>
        <dbReference type="EMBL" id="OWK08977.1"/>
    </source>
</evidence>
<dbReference type="SUPFAM" id="SSF50494">
    <property type="entry name" value="Trypsin-like serine proteases"/>
    <property type="match status" value="1"/>
</dbReference>
<dbReference type="FunFam" id="2.40.10.10:FF:000005">
    <property type="entry name" value="Serine protease 37"/>
    <property type="match status" value="1"/>
</dbReference>
<evidence type="ECO:0000256" key="1">
    <source>
        <dbReference type="ARBA" id="ARBA00023157"/>
    </source>
</evidence>
<gene>
    <name evidence="3" type="ORF">Celaphus_00015385</name>
</gene>
<dbReference type="Proteomes" id="UP000242450">
    <property type="component" value="Chromosome 13"/>
</dbReference>
<keyword evidence="4" id="KW-1185">Reference proteome</keyword>
<dbReference type="PANTHER" id="PTHR24271:SF13">
    <property type="entry name" value="CATHEPSIN G"/>
    <property type="match status" value="1"/>
</dbReference>
<proteinExistence type="predicted"/>
<protein>
    <recommendedName>
        <fullName evidence="2">Peptidase S1 domain-containing protein</fullName>
    </recommendedName>
</protein>
<dbReference type="Pfam" id="PF00089">
    <property type="entry name" value="Trypsin"/>
    <property type="match status" value="1"/>
</dbReference>
<sequence>MTFIQTLTPVSLTICGGFLVREDFVMTAARCLEAQINSRLPFLCSQINVILGIHSVTASEWTQQRIPVLRPIPHPRYNQRNNRNDIMLLKVKTLWFFTWVTFSQPGGLHVSWDHGGGIRADSQGGGGHGEVQLTIQRDGECHSRFDFYTGQKQICVGGPREGKSTFL</sequence>
<accession>A0A212CSJ3</accession>
<dbReference type="GO" id="GO:0006508">
    <property type="term" value="P:proteolysis"/>
    <property type="evidence" value="ECO:0007669"/>
    <property type="project" value="InterPro"/>
</dbReference>
<dbReference type="GO" id="GO:0005737">
    <property type="term" value="C:cytoplasm"/>
    <property type="evidence" value="ECO:0007669"/>
    <property type="project" value="TreeGrafter"/>
</dbReference>
<keyword evidence="1" id="KW-1015">Disulfide bond</keyword>
<dbReference type="EMBL" id="MKHE01000013">
    <property type="protein sequence ID" value="OWK08977.1"/>
    <property type="molecule type" value="Genomic_DNA"/>
</dbReference>
<dbReference type="InterPro" id="IPR001254">
    <property type="entry name" value="Trypsin_dom"/>
</dbReference>
<dbReference type="InterPro" id="IPR043504">
    <property type="entry name" value="Peptidase_S1_PA_chymotrypsin"/>
</dbReference>
<dbReference type="PANTHER" id="PTHR24271">
    <property type="entry name" value="KALLIKREIN-RELATED"/>
    <property type="match status" value="1"/>
</dbReference>
<evidence type="ECO:0000259" key="2">
    <source>
        <dbReference type="PROSITE" id="PS50240"/>
    </source>
</evidence>
<dbReference type="GO" id="GO:0004252">
    <property type="term" value="F:serine-type endopeptidase activity"/>
    <property type="evidence" value="ECO:0007669"/>
    <property type="project" value="InterPro"/>
</dbReference>
<evidence type="ECO:0000313" key="4">
    <source>
        <dbReference type="Proteomes" id="UP000242450"/>
    </source>
</evidence>
<reference evidence="3 4" key="1">
    <citation type="journal article" date="2018" name="Mol. Genet. Genomics">
        <title>The red deer Cervus elaphus genome CerEla1.0: sequencing, annotating, genes, and chromosomes.</title>
        <authorList>
            <person name="Bana N.A."/>
            <person name="Nyiri A."/>
            <person name="Nagy J."/>
            <person name="Frank K."/>
            <person name="Nagy T."/>
            <person name="Steger V."/>
            <person name="Schiller M."/>
            <person name="Lakatos P."/>
            <person name="Sugar L."/>
            <person name="Horn P."/>
            <person name="Barta E."/>
            <person name="Orosz L."/>
        </authorList>
    </citation>
    <scope>NUCLEOTIDE SEQUENCE [LARGE SCALE GENOMIC DNA]</scope>
    <source>
        <strain evidence="3">Hungarian</strain>
    </source>
</reference>
<dbReference type="AlphaFoldDB" id="A0A212CSJ3"/>
<feature type="non-terminal residue" evidence="3">
    <location>
        <position position="167"/>
    </location>
</feature>
<comment type="caution">
    <text evidence="3">The sequence shown here is derived from an EMBL/GenBank/DDBJ whole genome shotgun (WGS) entry which is preliminary data.</text>
</comment>
<organism evidence="3 4">
    <name type="scientific">Cervus elaphus hippelaphus</name>
    <name type="common">European red deer</name>
    <dbReference type="NCBI Taxonomy" id="46360"/>
    <lineage>
        <taxon>Eukaryota</taxon>
        <taxon>Metazoa</taxon>
        <taxon>Chordata</taxon>
        <taxon>Craniata</taxon>
        <taxon>Vertebrata</taxon>
        <taxon>Euteleostomi</taxon>
        <taxon>Mammalia</taxon>
        <taxon>Eutheria</taxon>
        <taxon>Laurasiatheria</taxon>
        <taxon>Artiodactyla</taxon>
        <taxon>Ruminantia</taxon>
        <taxon>Pecora</taxon>
        <taxon>Cervidae</taxon>
        <taxon>Cervinae</taxon>
        <taxon>Cervus</taxon>
    </lineage>
</organism>
<dbReference type="InterPro" id="IPR009003">
    <property type="entry name" value="Peptidase_S1_PA"/>
</dbReference>
<dbReference type="SMART" id="SM00020">
    <property type="entry name" value="Tryp_SPc"/>
    <property type="match status" value="1"/>
</dbReference>